<protein>
    <submittedName>
        <fullName evidence="1">Uncharacterized protein</fullName>
    </submittedName>
</protein>
<keyword evidence="2" id="KW-1185">Reference proteome</keyword>
<dbReference type="EMBL" id="LQPJ01000121">
    <property type="protein sequence ID" value="ORW20928.1"/>
    <property type="molecule type" value="Genomic_DNA"/>
</dbReference>
<gene>
    <name evidence="1" type="ORF">AWC19_14285</name>
</gene>
<evidence type="ECO:0000313" key="2">
    <source>
        <dbReference type="Proteomes" id="UP000193529"/>
    </source>
</evidence>
<sequence>MTNWAAELFPQHARRSGAAAVLEAADHARAEMRRAATAERDTQVLDELDRIDAYDQQETRS</sequence>
<dbReference type="STRING" id="153971.AWC19_14285"/>
<evidence type="ECO:0000313" key="1">
    <source>
        <dbReference type="EMBL" id="ORW20928.1"/>
    </source>
</evidence>
<organism evidence="1 2">
    <name type="scientific">Mycobacterium palustre</name>
    <dbReference type="NCBI Taxonomy" id="153971"/>
    <lineage>
        <taxon>Bacteria</taxon>
        <taxon>Bacillati</taxon>
        <taxon>Actinomycetota</taxon>
        <taxon>Actinomycetes</taxon>
        <taxon>Mycobacteriales</taxon>
        <taxon>Mycobacteriaceae</taxon>
        <taxon>Mycobacterium</taxon>
        <taxon>Mycobacterium simiae complex</taxon>
    </lineage>
</organism>
<dbReference type="Proteomes" id="UP000193529">
    <property type="component" value="Unassembled WGS sequence"/>
</dbReference>
<name>A0A1X1ZC94_9MYCO</name>
<dbReference type="AlphaFoldDB" id="A0A1X1ZC94"/>
<reference evidence="1 2" key="1">
    <citation type="submission" date="2016-01" db="EMBL/GenBank/DDBJ databases">
        <title>The new phylogeny of the genus Mycobacterium.</title>
        <authorList>
            <person name="Tarcisio F."/>
            <person name="Conor M."/>
            <person name="Antonella G."/>
            <person name="Elisabetta G."/>
            <person name="Giulia F.S."/>
            <person name="Sara T."/>
            <person name="Anna F."/>
            <person name="Clotilde B."/>
            <person name="Roberto B."/>
            <person name="Veronica D.S."/>
            <person name="Fabio R."/>
            <person name="Monica P."/>
            <person name="Olivier J."/>
            <person name="Enrico T."/>
            <person name="Nicola S."/>
        </authorList>
    </citation>
    <scope>NUCLEOTIDE SEQUENCE [LARGE SCALE GENOMIC DNA]</scope>
    <source>
        <strain evidence="1 2">DSM 44572</strain>
    </source>
</reference>
<comment type="caution">
    <text evidence="1">The sequence shown here is derived from an EMBL/GenBank/DDBJ whole genome shotgun (WGS) entry which is preliminary data.</text>
</comment>
<proteinExistence type="predicted"/>
<dbReference type="RefSeq" id="WP_085079653.1">
    <property type="nucleotide sequence ID" value="NZ_JACKRZ010000129.1"/>
</dbReference>
<accession>A0A1X1ZC94</accession>